<evidence type="ECO:0000313" key="2">
    <source>
        <dbReference type="EMBL" id="MFD1480476.1"/>
    </source>
</evidence>
<feature type="region of interest" description="Disordered" evidence="1">
    <location>
        <begin position="1"/>
        <end position="33"/>
    </location>
</feature>
<evidence type="ECO:0000313" key="3">
    <source>
        <dbReference type="Proteomes" id="UP001597302"/>
    </source>
</evidence>
<feature type="compositionally biased region" description="Polar residues" evidence="1">
    <location>
        <begin position="1"/>
        <end position="15"/>
    </location>
</feature>
<gene>
    <name evidence="2" type="ORF">ACFQ5P_04125</name>
</gene>
<proteinExistence type="predicted"/>
<protein>
    <submittedName>
        <fullName evidence="2">Uncharacterized protein</fullName>
    </submittedName>
</protein>
<accession>A0ABW4DVZ6</accession>
<sequence length="54" mass="5699">MTIVTIQTGTRSSAQGPRLAQHPDGRVTISTGRGTLTGWPIARLTPARLTPMGL</sequence>
<keyword evidence="3" id="KW-1185">Reference proteome</keyword>
<reference evidence="3" key="1">
    <citation type="journal article" date="2019" name="Int. J. Syst. Evol. Microbiol.">
        <title>The Global Catalogue of Microorganisms (GCM) 10K type strain sequencing project: providing services to taxonomists for standard genome sequencing and annotation.</title>
        <authorList>
            <consortium name="The Broad Institute Genomics Platform"/>
            <consortium name="The Broad Institute Genome Sequencing Center for Infectious Disease"/>
            <person name="Wu L."/>
            <person name="Ma J."/>
        </authorList>
    </citation>
    <scope>NUCLEOTIDE SEQUENCE [LARGE SCALE GENOMIC DNA]</scope>
    <source>
        <strain evidence="3">CCM 8875</strain>
    </source>
</reference>
<evidence type="ECO:0000256" key="1">
    <source>
        <dbReference type="SAM" id="MobiDB-lite"/>
    </source>
</evidence>
<comment type="caution">
    <text evidence="2">The sequence shown here is derived from an EMBL/GenBank/DDBJ whole genome shotgun (WGS) entry which is preliminary data.</text>
</comment>
<dbReference type="EMBL" id="JBHTOQ010000004">
    <property type="protein sequence ID" value="MFD1480476.1"/>
    <property type="molecule type" value="Genomic_DNA"/>
</dbReference>
<organism evidence="2 3">
    <name type="scientific">Paracoccus nototheniae</name>
    <dbReference type="NCBI Taxonomy" id="2489002"/>
    <lineage>
        <taxon>Bacteria</taxon>
        <taxon>Pseudomonadati</taxon>
        <taxon>Pseudomonadota</taxon>
        <taxon>Alphaproteobacteria</taxon>
        <taxon>Rhodobacterales</taxon>
        <taxon>Paracoccaceae</taxon>
        <taxon>Paracoccus</taxon>
    </lineage>
</organism>
<name>A0ABW4DVZ6_9RHOB</name>
<dbReference type="RefSeq" id="WP_165571072.1">
    <property type="nucleotide sequence ID" value="NZ_CBCSAJ010000005.1"/>
</dbReference>
<dbReference type="Proteomes" id="UP001597302">
    <property type="component" value="Unassembled WGS sequence"/>
</dbReference>